<name>A0ABD2P9V3_9CUCU</name>
<dbReference type="Proteomes" id="UP001516400">
    <property type="component" value="Unassembled WGS sequence"/>
</dbReference>
<evidence type="ECO:0000313" key="2">
    <source>
        <dbReference type="Proteomes" id="UP001516400"/>
    </source>
</evidence>
<reference evidence="1 2" key="1">
    <citation type="journal article" date="2021" name="BMC Biol.">
        <title>Horizontally acquired antibacterial genes associated with adaptive radiation of ladybird beetles.</title>
        <authorList>
            <person name="Li H.S."/>
            <person name="Tang X.F."/>
            <person name="Huang Y.H."/>
            <person name="Xu Z.Y."/>
            <person name="Chen M.L."/>
            <person name="Du X.Y."/>
            <person name="Qiu B.Y."/>
            <person name="Chen P.T."/>
            <person name="Zhang W."/>
            <person name="Slipinski A."/>
            <person name="Escalona H.E."/>
            <person name="Waterhouse R.M."/>
            <person name="Zwick A."/>
            <person name="Pang H."/>
        </authorList>
    </citation>
    <scope>NUCLEOTIDE SEQUENCE [LARGE SCALE GENOMIC DNA]</scope>
    <source>
        <strain evidence="1">SYSU2018</strain>
    </source>
</reference>
<organism evidence="1 2">
    <name type="scientific">Cryptolaemus montrouzieri</name>
    <dbReference type="NCBI Taxonomy" id="559131"/>
    <lineage>
        <taxon>Eukaryota</taxon>
        <taxon>Metazoa</taxon>
        <taxon>Ecdysozoa</taxon>
        <taxon>Arthropoda</taxon>
        <taxon>Hexapoda</taxon>
        <taxon>Insecta</taxon>
        <taxon>Pterygota</taxon>
        <taxon>Neoptera</taxon>
        <taxon>Endopterygota</taxon>
        <taxon>Coleoptera</taxon>
        <taxon>Polyphaga</taxon>
        <taxon>Cucujiformia</taxon>
        <taxon>Coccinelloidea</taxon>
        <taxon>Coccinellidae</taxon>
        <taxon>Scymninae</taxon>
        <taxon>Scymnini</taxon>
        <taxon>Cryptolaemus</taxon>
    </lineage>
</organism>
<gene>
    <name evidence="1" type="ORF">HHI36_001761</name>
</gene>
<evidence type="ECO:0008006" key="3">
    <source>
        <dbReference type="Google" id="ProtNLM"/>
    </source>
</evidence>
<keyword evidence="2" id="KW-1185">Reference proteome</keyword>
<protein>
    <recommendedName>
        <fullName evidence="3">Neurotrophin-3</fullName>
    </recommendedName>
</protein>
<proteinExistence type="predicted"/>
<dbReference type="AlphaFoldDB" id="A0ABD2P9V3"/>
<dbReference type="EMBL" id="JABFTP020000185">
    <property type="protein sequence ID" value="KAL3287285.1"/>
    <property type="molecule type" value="Genomic_DNA"/>
</dbReference>
<evidence type="ECO:0000313" key="1">
    <source>
        <dbReference type="EMBL" id="KAL3287285.1"/>
    </source>
</evidence>
<accession>A0ABD2P9V3</accession>
<comment type="caution">
    <text evidence="1">The sequence shown here is derived from an EMBL/GenBank/DDBJ whole genome shotgun (WGS) entry which is preliminary data.</text>
</comment>
<sequence length="142" mass="16266">MIYNLEENNSDLISDRKRHDLEQVGAILSELQIERSAEVQSPRTSVFNAVRVGKATPNRPRPLKVIRSSPLVVKSILKNNIKLKNSPVYSAVSIDGDLTQRQRNQFKNMRSEVNWRRDDGDDVTIRYIRGLPTIVDVKKPKN</sequence>